<organism evidence="1 2">
    <name type="scientific">Seonamhaeicola maritimus</name>
    <dbReference type="NCBI Taxonomy" id="2591822"/>
    <lineage>
        <taxon>Bacteria</taxon>
        <taxon>Pseudomonadati</taxon>
        <taxon>Bacteroidota</taxon>
        <taxon>Flavobacteriia</taxon>
        <taxon>Flavobacteriales</taxon>
        <taxon>Flavobacteriaceae</taxon>
    </lineage>
</organism>
<dbReference type="OrthoDB" id="1409602at2"/>
<dbReference type="RefSeq" id="WP_147766664.1">
    <property type="nucleotide sequence ID" value="NZ_VRKQ01000008.1"/>
</dbReference>
<evidence type="ECO:0000313" key="1">
    <source>
        <dbReference type="EMBL" id="TXG39183.1"/>
    </source>
</evidence>
<dbReference type="AlphaFoldDB" id="A0A5C7GLI9"/>
<protein>
    <submittedName>
        <fullName evidence="1">Uncharacterized protein</fullName>
    </submittedName>
</protein>
<dbReference type="EMBL" id="VRKQ01000008">
    <property type="protein sequence ID" value="TXG39183.1"/>
    <property type="molecule type" value="Genomic_DNA"/>
</dbReference>
<gene>
    <name evidence="1" type="ORF">FUA22_04715</name>
</gene>
<dbReference type="Proteomes" id="UP000321080">
    <property type="component" value="Unassembled WGS sequence"/>
</dbReference>
<reference evidence="1 2" key="1">
    <citation type="submission" date="2019-08" db="EMBL/GenBank/DDBJ databases">
        <title>Seonamhaeicola sediminis sp. nov., isolated from marine sediment.</title>
        <authorList>
            <person name="Cao W.R."/>
        </authorList>
    </citation>
    <scope>NUCLEOTIDE SEQUENCE [LARGE SCALE GENOMIC DNA]</scope>
    <source>
        <strain evidence="1 2">1505</strain>
    </source>
</reference>
<comment type="caution">
    <text evidence="1">The sequence shown here is derived from an EMBL/GenBank/DDBJ whole genome shotgun (WGS) entry which is preliminary data.</text>
</comment>
<proteinExistence type="predicted"/>
<name>A0A5C7GLI9_9FLAO</name>
<keyword evidence="2" id="KW-1185">Reference proteome</keyword>
<evidence type="ECO:0000313" key="2">
    <source>
        <dbReference type="Proteomes" id="UP000321080"/>
    </source>
</evidence>
<accession>A0A5C7GLI9</accession>
<sequence>MKLKQALITAFLLTLVGVTIWEFYWRTQTDYYIAYLEDDRNQWAEERAKVETATSEDVILIGMSRTGYNLNTHVWEATQGIDPIKLTINGKLPGPVLKDVINNTDFNGTIVLGVVPIGVFGSKKGFRYRVAQEWVDHYYNRTNAQKLGHILSKPLQRNLVLLSSSENNGYNDLDLKSLIKTITLDDGRVPSNDFKLVRIGYNDEDRNLIMYDRLVDNIKYQKEITDQWDKALPGLPAYSEKTEKNVTESIKELISLTKKLKDRGGKIIFIRHKAEDGWLKHAEKNMPKAKAWNKFVEQIDAPTYHFQDYDFMSKHYLPDWSHMSAKDAKTYTKDMVNQLIKDGHLTKH</sequence>